<dbReference type="PANTHER" id="PTHR24064">
    <property type="entry name" value="SOLUTE CARRIER FAMILY 22 MEMBER"/>
    <property type="match status" value="1"/>
</dbReference>
<dbReference type="InterPro" id="IPR036259">
    <property type="entry name" value="MFS_trans_sf"/>
</dbReference>
<name>A0A7R8W9Q3_9CRUS</name>
<accession>A0A7R8W9Q3</accession>
<dbReference type="CDD" id="cd17317">
    <property type="entry name" value="MFS_SLC22"/>
    <property type="match status" value="1"/>
</dbReference>
<evidence type="ECO:0000256" key="3">
    <source>
        <dbReference type="ARBA" id="ARBA00022989"/>
    </source>
</evidence>
<keyword evidence="4" id="KW-0472">Membrane</keyword>
<evidence type="ECO:0000256" key="1">
    <source>
        <dbReference type="ARBA" id="ARBA00004141"/>
    </source>
</evidence>
<dbReference type="Pfam" id="PF00083">
    <property type="entry name" value="Sugar_tr"/>
    <property type="match status" value="1"/>
</dbReference>
<dbReference type="GO" id="GO:0016020">
    <property type="term" value="C:membrane"/>
    <property type="evidence" value="ECO:0007669"/>
    <property type="project" value="UniProtKB-SubCell"/>
</dbReference>
<evidence type="ECO:0000313" key="5">
    <source>
        <dbReference type="EMBL" id="CAD7227548.1"/>
    </source>
</evidence>
<dbReference type="GO" id="GO:0022857">
    <property type="term" value="F:transmembrane transporter activity"/>
    <property type="evidence" value="ECO:0007669"/>
    <property type="project" value="InterPro"/>
</dbReference>
<dbReference type="InterPro" id="IPR005828">
    <property type="entry name" value="MFS_sugar_transport-like"/>
</dbReference>
<organism evidence="5">
    <name type="scientific">Cyprideis torosa</name>
    <dbReference type="NCBI Taxonomy" id="163714"/>
    <lineage>
        <taxon>Eukaryota</taxon>
        <taxon>Metazoa</taxon>
        <taxon>Ecdysozoa</taxon>
        <taxon>Arthropoda</taxon>
        <taxon>Crustacea</taxon>
        <taxon>Oligostraca</taxon>
        <taxon>Ostracoda</taxon>
        <taxon>Podocopa</taxon>
        <taxon>Podocopida</taxon>
        <taxon>Cytherocopina</taxon>
        <taxon>Cytheroidea</taxon>
        <taxon>Cytherideidae</taxon>
        <taxon>Cyprideis</taxon>
    </lineage>
</organism>
<keyword evidence="3" id="KW-1133">Transmembrane helix</keyword>
<dbReference type="SUPFAM" id="SSF103473">
    <property type="entry name" value="MFS general substrate transporter"/>
    <property type="match status" value="1"/>
</dbReference>
<dbReference type="OrthoDB" id="5141738at2759"/>
<sequence length="487" mass="54591">MSGKQPKIDPTETDVIFSRIGDFGKWQGWISFWLSLFEIPVDQSMKECDAWDYDNTQFPGTTIQEWQLICDRAYLADFIAATYMVGFLIGVFVFGHLSDIVGRKRTIILGSIINIVFGIASAFSPNVGALMALRFFVAMSGAGIFTTGFVLIMEFTGGKWRTITGLLLEFPFTFGFMSLPLLAWLVPRWSEMILAMHIPTICYLIILFFLPESPRWLLNKHRIEEAENILERITKFNKIELTGQKLVPESEPHPFVSVFDLFRLPRVRLMTLNMWYNWFTNSFVYYGLSLSGGSLVSNVYLNIVLGGLVEIPAYILAIFLLLHKGRRLPLCLFEVVGGVCLLVIAVVPRQTFAFDWPIVVLAMVGKFCITASFGIIYIYSAELFPTVVRNIGVGSSSTCARVGGIVASFMKLLGRNTHQVVPVLLFGVSAVAAGTLALRFPETNNRKLPETLQEAEDFLEDKKHPLAISLEQSNIQSTVTLDTIVDK</sequence>
<dbReference type="AlphaFoldDB" id="A0A7R8W9Q3"/>
<proteinExistence type="predicted"/>
<dbReference type="InterPro" id="IPR020846">
    <property type="entry name" value="MFS_dom"/>
</dbReference>
<comment type="subcellular location">
    <subcellularLocation>
        <location evidence="1">Membrane</location>
        <topology evidence="1">Multi-pass membrane protein</topology>
    </subcellularLocation>
</comment>
<evidence type="ECO:0000256" key="4">
    <source>
        <dbReference type="ARBA" id="ARBA00023136"/>
    </source>
</evidence>
<dbReference type="Gene3D" id="1.20.1250.20">
    <property type="entry name" value="MFS general substrate transporter like domains"/>
    <property type="match status" value="1"/>
</dbReference>
<gene>
    <name evidence="5" type="ORF">CTOB1V02_LOCUS5452</name>
</gene>
<protein>
    <submittedName>
        <fullName evidence="5">Uncharacterized protein</fullName>
    </submittedName>
</protein>
<reference evidence="5" key="1">
    <citation type="submission" date="2020-11" db="EMBL/GenBank/DDBJ databases">
        <authorList>
            <person name="Tran Van P."/>
        </authorList>
    </citation>
    <scope>NUCLEOTIDE SEQUENCE</scope>
</reference>
<dbReference type="PROSITE" id="PS50850">
    <property type="entry name" value="MFS"/>
    <property type="match status" value="1"/>
</dbReference>
<keyword evidence="2" id="KW-0812">Transmembrane</keyword>
<evidence type="ECO:0000256" key="2">
    <source>
        <dbReference type="ARBA" id="ARBA00022692"/>
    </source>
</evidence>
<dbReference type="EMBL" id="OB661180">
    <property type="protein sequence ID" value="CAD7227548.1"/>
    <property type="molecule type" value="Genomic_DNA"/>
</dbReference>